<gene>
    <name evidence="1" type="ORF">O3M35_005308</name>
</gene>
<protein>
    <submittedName>
        <fullName evidence="1">Uncharacterized protein</fullName>
    </submittedName>
</protein>
<proteinExistence type="predicted"/>
<dbReference type="EMBL" id="JAPXFL010000002">
    <property type="protein sequence ID" value="KAK9510557.1"/>
    <property type="molecule type" value="Genomic_DNA"/>
</dbReference>
<dbReference type="AlphaFoldDB" id="A0AAW1DJN3"/>
<reference evidence="1 2" key="1">
    <citation type="submission" date="2022-12" db="EMBL/GenBank/DDBJ databases">
        <title>Chromosome-level genome assembly of true bugs.</title>
        <authorList>
            <person name="Ma L."/>
            <person name="Li H."/>
        </authorList>
    </citation>
    <scope>NUCLEOTIDE SEQUENCE [LARGE SCALE GENOMIC DNA]</scope>
    <source>
        <strain evidence="1">Lab_2022b</strain>
    </source>
</reference>
<comment type="caution">
    <text evidence="1">The sequence shown here is derived from an EMBL/GenBank/DDBJ whole genome shotgun (WGS) entry which is preliminary data.</text>
</comment>
<dbReference type="Proteomes" id="UP001461498">
    <property type="component" value="Unassembled WGS sequence"/>
</dbReference>
<evidence type="ECO:0000313" key="1">
    <source>
        <dbReference type="EMBL" id="KAK9510557.1"/>
    </source>
</evidence>
<keyword evidence="2" id="KW-1185">Reference proteome</keyword>
<organism evidence="1 2">
    <name type="scientific">Rhynocoris fuscipes</name>
    <dbReference type="NCBI Taxonomy" id="488301"/>
    <lineage>
        <taxon>Eukaryota</taxon>
        <taxon>Metazoa</taxon>
        <taxon>Ecdysozoa</taxon>
        <taxon>Arthropoda</taxon>
        <taxon>Hexapoda</taxon>
        <taxon>Insecta</taxon>
        <taxon>Pterygota</taxon>
        <taxon>Neoptera</taxon>
        <taxon>Paraneoptera</taxon>
        <taxon>Hemiptera</taxon>
        <taxon>Heteroptera</taxon>
        <taxon>Panheteroptera</taxon>
        <taxon>Cimicomorpha</taxon>
        <taxon>Reduviidae</taxon>
        <taxon>Harpactorinae</taxon>
        <taxon>Harpactorini</taxon>
        <taxon>Rhynocoris</taxon>
    </lineage>
</organism>
<sequence>MIDEVLSVNWMEIGLRENIVLWKNEACSALGRIFRGYEEDTRTPMETDGRLGLSDKGSAFNIYLPNMKMYKHEEKST</sequence>
<accession>A0AAW1DJN3</accession>
<evidence type="ECO:0000313" key="2">
    <source>
        <dbReference type="Proteomes" id="UP001461498"/>
    </source>
</evidence>
<name>A0AAW1DJN3_9HEMI</name>